<evidence type="ECO:0000256" key="5">
    <source>
        <dbReference type="ARBA" id="ARBA00023125"/>
    </source>
</evidence>
<feature type="binding site" evidence="6">
    <location>
        <position position="59"/>
    </location>
    <ligand>
        <name>NAD(+)</name>
        <dbReference type="ChEBI" id="CHEBI:57540"/>
    </ligand>
</feature>
<proteinExistence type="inferred from homology"/>
<evidence type="ECO:0000313" key="9">
    <source>
        <dbReference type="Proteomes" id="UP000676079"/>
    </source>
</evidence>
<feature type="active site" evidence="6">
    <location>
        <position position="159"/>
    </location>
</feature>
<name>A0ABX8BEP5_9ACTN</name>
<dbReference type="InterPro" id="IPR029494">
    <property type="entry name" value="DarT"/>
</dbReference>
<evidence type="ECO:0000256" key="2">
    <source>
        <dbReference type="ARBA" id="ARBA00022676"/>
    </source>
</evidence>
<sequence>MTATETAFDEALGRYGVTRLAHFTPSLNLRHIIEDGRITSSRDLAENAPEYFSPTDRERFDGHPDKICCTFQYPNAYYLDQARRRPEYTNYPDWVCVLLSPVLVARPGALFSPRNAAAGRGSHLRAGLEGLESCFAERVGGYTRKHRHLAGAATDLQAEVLVPGPIDTSFITAVVVSGVEQAAQEFSRLRMFGLRPERFVWAVSPELFDKNELRRRIHEGVPIVPAPWTPAHDREGA</sequence>
<evidence type="ECO:0000256" key="6">
    <source>
        <dbReference type="PROSITE-ProRule" id="PRU01362"/>
    </source>
</evidence>
<feature type="binding site" evidence="6">
    <location>
        <begin position="22"/>
        <end position="24"/>
    </location>
    <ligand>
        <name>NAD(+)</name>
        <dbReference type="ChEBI" id="CHEBI:57540"/>
    </ligand>
</feature>
<dbReference type="Proteomes" id="UP000676079">
    <property type="component" value="Chromosome"/>
</dbReference>
<keyword evidence="1 6" id="KW-1277">Toxin-antitoxin system</keyword>
<evidence type="ECO:0000313" key="8">
    <source>
        <dbReference type="EMBL" id="QUX20719.1"/>
    </source>
</evidence>
<keyword evidence="3 6" id="KW-0808">Transferase</keyword>
<dbReference type="PROSITE" id="PS52018">
    <property type="entry name" value="DART"/>
    <property type="match status" value="1"/>
</dbReference>
<protein>
    <submittedName>
        <fullName evidence="8">DUF4433 domain-containing protein</fullName>
    </submittedName>
</protein>
<comment type="catalytic activity">
    <reaction evidence="6">
        <text>a thymidine in DNA + NAD(+) = an N-(ADP-alpha-D-ribosyl)-thymidine in DNA + nicotinamide + H(+)</text>
        <dbReference type="Rhea" id="RHEA:71651"/>
        <dbReference type="Rhea" id="RHEA-COMP:13556"/>
        <dbReference type="Rhea" id="RHEA-COMP:18051"/>
        <dbReference type="ChEBI" id="CHEBI:15378"/>
        <dbReference type="ChEBI" id="CHEBI:17154"/>
        <dbReference type="ChEBI" id="CHEBI:57540"/>
        <dbReference type="ChEBI" id="CHEBI:137386"/>
        <dbReference type="ChEBI" id="CHEBI:191199"/>
    </reaction>
</comment>
<feature type="active site" description="Proton acceptor" evidence="6">
    <location>
        <position position="59"/>
    </location>
</feature>
<dbReference type="RefSeq" id="WP_220561916.1">
    <property type="nucleotide sequence ID" value="NZ_CP074133.1"/>
</dbReference>
<keyword evidence="5 6" id="KW-0238">DNA-binding</keyword>
<comment type="caution">
    <text evidence="6">Lacks conserved residue(s) required for the propagation of feature annotation.</text>
</comment>
<dbReference type="EMBL" id="CP074133">
    <property type="protein sequence ID" value="QUX20719.1"/>
    <property type="molecule type" value="Genomic_DNA"/>
</dbReference>
<reference evidence="8 9" key="1">
    <citation type="submission" date="2021-05" db="EMBL/GenBank/DDBJ databases">
        <title>Direct Submission.</title>
        <authorList>
            <person name="Li K."/>
            <person name="Gao J."/>
        </authorList>
    </citation>
    <scope>NUCLEOTIDE SEQUENCE [LARGE SCALE GENOMIC DNA]</scope>
    <source>
        <strain evidence="8 9">Mg02</strain>
    </source>
</reference>
<evidence type="ECO:0000256" key="3">
    <source>
        <dbReference type="ARBA" id="ARBA00022679"/>
    </source>
</evidence>
<organism evidence="8 9">
    <name type="scientific">Nocardiopsis changdeensis</name>
    <dbReference type="NCBI Taxonomy" id="2831969"/>
    <lineage>
        <taxon>Bacteria</taxon>
        <taxon>Bacillati</taxon>
        <taxon>Actinomycetota</taxon>
        <taxon>Actinomycetes</taxon>
        <taxon>Streptosporangiales</taxon>
        <taxon>Nocardiopsidaceae</taxon>
        <taxon>Nocardiopsis</taxon>
    </lineage>
</organism>
<keyword evidence="9" id="KW-1185">Reference proteome</keyword>
<gene>
    <name evidence="8" type="ORF">KGD84_19760</name>
</gene>
<evidence type="ECO:0000256" key="4">
    <source>
        <dbReference type="ARBA" id="ARBA00022695"/>
    </source>
</evidence>
<evidence type="ECO:0000259" key="7">
    <source>
        <dbReference type="PROSITE" id="PS52018"/>
    </source>
</evidence>
<comment type="similarity">
    <text evidence="6">Belongs to the DarT ADP-ribosyltransferase family.</text>
</comment>
<feature type="domain" description="DarT" evidence="7">
    <location>
        <begin position="18"/>
        <end position="209"/>
    </location>
</feature>
<keyword evidence="4 6" id="KW-0548">Nucleotidyltransferase</keyword>
<dbReference type="Pfam" id="PF14487">
    <property type="entry name" value="DarT"/>
    <property type="match status" value="1"/>
</dbReference>
<keyword evidence="2 6" id="KW-0328">Glycosyltransferase</keyword>
<accession>A0ABX8BEP5</accession>
<evidence type="ECO:0000256" key="1">
    <source>
        <dbReference type="ARBA" id="ARBA00022649"/>
    </source>
</evidence>